<dbReference type="EMBL" id="CM000782">
    <property type="protein sequence ID" value="AQK80639.1"/>
    <property type="molecule type" value="Genomic_DNA"/>
</dbReference>
<comment type="similarity">
    <text evidence="1">Belongs to the peptidase S9A family.</text>
</comment>
<dbReference type="Pfam" id="PF02897">
    <property type="entry name" value="Peptidase_S9_N"/>
    <property type="match status" value="1"/>
</dbReference>
<protein>
    <submittedName>
        <fullName evidence="3">Prolyl oligopeptidase family protein</fullName>
    </submittedName>
</protein>
<dbReference type="InterPro" id="IPR023302">
    <property type="entry name" value="Pept_S9A_N"/>
</dbReference>
<dbReference type="PANTHER" id="PTHR11757">
    <property type="entry name" value="PROTEASE FAMILY S9A OLIGOPEPTIDASE"/>
    <property type="match status" value="1"/>
</dbReference>
<dbReference type="InterPro" id="IPR051543">
    <property type="entry name" value="Serine_Peptidase_S9A"/>
</dbReference>
<organism evidence="3">
    <name type="scientific">Zea mays</name>
    <name type="common">Maize</name>
    <dbReference type="NCBI Taxonomy" id="4577"/>
    <lineage>
        <taxon>Eukaryota</taxon>
        <taxon>Viridiplantae</taxon>
        <taxon>Streptophyta</taxon>
        <taxon>Embryophyta</taxon>
        <taxon>Tracheophyta</taxon>
        <taxon>Spermatophyta</taxon>
        <taxon>Magnoliopsida</taxon>
        <taxon>Liliopsida</taxon>
        <taxon>Poales</taxon>
        <taxon>Poaceae</taxon>
        <taxon>PACMAD clade</taxon>
        <taxon>Panicoideae</taxon>
        <taxon>Andropogonodae</taxon>
        <taxon>Andropogoneae</taxon>
        <taxon>Tripsacinae</taxon>
        <taxon>Zea</taxon>
    </lineage>
</organism>
<dbReference type="PANTHER" id="PTHR11757:SF19">
    <property type="entry name" value="PROLYL ENDOPEPTIDASE-LIKE"/>
    <property type="match status" value="1"/>
</dbReference>
<dbReference type="AlphaFoldDB" id="A0A1D6LLV0"/>
<dbReference type="EMBL" id="CM000782">
    <property type="protein sequence ID" value="AQK80659.1"/>
    <property type="molecule type" value="Genomic_DNA"/>
</dbReference>
<feature type="domain" description="Peptidase S9A N-terminal" evidence="2">
    <location>
        <begin position="6"/>
        <end position="215"/>
    </location>
</feature>
<proteinExistence type="inferred from homology"/>
<reference evidence="3" key="1">
    <citation type="submission" date="2015-12" db="EMBL/GenBank/DDBJ databases">
        <title>Update maize B73 reference genome by single molecule sequencing technologies.</title>
        <authorList>
            <consortium name="Maize Genome Sequencing Project"/>
            <person name="Ware D."/>
        </authorList>
    </citation>
    <scope>NUCLEOTIDE SEQUENCE</scope>
    <source>
        <tissue evidence="3">Seedling</tissue>
    </source>
</reference>
<dbReference type="EMBL" id="CM000782">
    <property type="protein sequence ID" value="AQK80641.1"/>
    <property type="molecule type" value="Genomic_DNA"/>
</dbReference>
<sequence length="244" mass="27959">MPTGPDAPDEHIILDENVKAEGHDYYSIGAFKVSPNNKLVAYAEDTKGDEIYTVYVIDTESGEYVGQPLKGITSDIEWAGDDHLVYITMDSILRPDKVWLHKLGSDQSSDACLYHEKDDTFSLGLQASESKRYLFVESGSKNTSFIFYLDIPKQNKELAVLTPRVYGIDTTASHRGNHFFIKRRSDEFYNSELVACPLDNVAETTILLPHRERYLHYCHTNFRRYFCGLYVMYTYHTFGGTYLD</sequence>
<gene>
    <name evidence="3" type="ORF">ZEAMMB73_Zm00001d036334</name>
</gene>
<dbReference type="EMBL" id="CM000782">
    <property type="protein sequence ID" value="AQK80645.1"/>
    <property type="molecule type" value="Genomic_DNA"/>
</dbReference>
<evidence type="ECO:0000256" key="1">
    <source>
        <dbReference type="ARBA" id="ARBA00005228"/>
    </source>
</evidence>
<dbReference type="EMBL" id="CM000782">
    <property type="protein sequence ID" value="AQK80653.1"/>
    <property type="molecule type" value="Genomic_DNA"/>
</dbReference>
<evidence type="ECO:0000259" key="2">
    <source>
        <dbReference type="Pfam" id="PF02897"/>
    </source>
</evidence>
<dbReference type="Gene3D" id="2.130.10.120">
    <property type="entry name" value="Prolyl oligopeptidase, N-terminal domain"/>
    <property type="match status" value="1"/>
</dbReference>
<accession>A0A1D6LLV0</accession>
<evidence type="ECO:0000313" key="3">
    <source>
        <dbReference type="EMBL" id="AQK80641.1"/>
    </source>
</evidence>
<dbReference type="SUPFAM" id="SSF50993">
    <property type="entry name" value="Peptidase/esterase 'gauge' domain"/>
    <property type="match status" value="1"/>
</dbReference>
<name>A0A1D6LLV0_MAIZE</name>
<dbReference type="GO" id="GO:0004252">
    <property type="term" value="F:serine-type endopeptidase activity"/>
    <property type="evidence" value="ECO:0007669"/>
    <property type="project" value="InterPro"/>
</dbReference>